<reference evidence="1 2" key="1">
    <citation type="submission" date="2019-03" db="EMBL/GenBank/DDBJ databases">
        <title>Lake Tanganyika Metagenome-Assembled Genomes (MAGs).</title>
        <authorList>
            <person name="Tran P."/>
        </authorList>
    </citation>
    <scope>NUCLEOTIDE SEQUENCE [LARGE SCALE GENOMIC DNA]</scope>
    <source>
        <strain evidence="1">K_DeepCast_65m_m2_236</strain>
    </source>
</reference>
<dbReference type="AlphaFoldDB" id="A0A937X1I8"/>
<evidence type="ECO:0000313" key="2">
    <source>
        <dbReference type="Proteomes" id="UP000703893"/>
    </source>
</evidence>
<dbReference type="EMBL" id="VGJX01000172">
    <property type="protein sequence ID" value="MBM3274286.1"/>
    <property type="molecule type" value="Genomic_DNA"/>
</dbReference>
<protein>
    <submittedName>
        <fullName evidence="1">Uncharacterized protein</fullName>
    </submittedName>
</protein>
<evidence type="ECO:0000313" key="1">
    <source>
        <dbReference type="EMBL" id="MBM3274286.1"/>
    </source>
</evidence>
<comment type="caution">
    <text evidence="1">The sequence shown here is derived from an EMBL/GenBank/DDBJ whole genome shotgun (WGS) entry which is preliminary data.</text>
</comment>
<accession>A0A937X1I8</accession>
<organism evidence="1 2">
    <name type="scientific">Candidatus Tanganyikabacteria bacterium</name>
    <dbReference type="NCBI Taxonomy" id="2961651"/>
    <lineage>
        <taxon>Bacteria</taxon>
        <taxon>Bacillati</taxon>
        <taxon>Candidatus Sericytochromatia</taxon>
        <taxon>Candidatus Tanganyikabacteria</taxon>
    </lineage>
</organism>
<dbReference type="Proteomes" id="UP000703893">
    <property type="component" value="Unassembled WGS sequence"/>
</dbReference>
<sequence>MTAEEARSTCVQGMEVLLPDKIPARILAALILSLPFDEALAKVEKLQRSREREVAAEDLLGLMDERWAPSLIAADGIDHWLERTAHIKFLGRSQSFHIYREI</sequence>
<gene>
    <name evidence="1" type="ORF">FJZ00_03980</name>
</gene>
<proteinExistence type="predicted"/>
<name>A0A937X1I8_9BACT</name>